<dbReference type="RefSeq" id="WP_380886911.1">
    <property type="nucleotide sequence ID" value="NZ_JBHUDY010000001.1"/>
</dbReference>
<protein>
    <recommendedName>
        <fullName evidence="3">Ribbon-helix-helix protein CopG domain-containing protein</fullName>
    </recommendedName>
</protein>
<keyword evidence="2" id="KW-1185">Reference proteome</keyword>
<proteinExistence type="predicted"/>
<dbReference type="EMBL" id="JBHUDY010000001">
    <property type="protein sequence ID" value="MFD1610845.1"/>
    <property type="molecule type" value="Genomic_DNA"/>
</dbReference>
<organism evidence="1 2">
    <name type="scientific">Sphingomonas tabacisoli</name>
    <dbReference type="NCBI Taxonomy" id="2249466"/>
    <lineage>
        <taxon>Bacteria</taxon>
        <taxon>Pseudomonadati</taxon>
        <taxon>Pseudomonadota</taxon>
        <taxon>Alphaproteobacteria</taxon>
        <taxon>Sphingomonadales</taxon>
        <taxon>Sphingomonadaceae</taxon>
        <taxon>Sphingomonas</taxon>
    </lineage>
</organism>
<dbReference type="Proteomes" id="UP001597115">
    <property type="component" value="Unassembled WGS sequence"/>
</dbReference>
<name>A0ABW4I0W4_9SPHN</name>
<accession>A0ABW4I0W4</accession>
<evidence type="ECO:0000313" key="1">
    <source>
        <dbReference type="EMBL" id="MFD1610845.1"/>
    </source>
</evidence>
<evidence type="ECO:0000313" key="2">
    <source>
        <dbReference type="Proteomes" id="UP001597115"/>
    </source>
</evidence>
<sequence length="133" mass="14882">MKQVAFRLDQKMIDKVAERIERDGITLSTFMRKALKDALEHDPGLPLPVLKNIVLHEASEEQVLAFRQALTSAMDEAFQRFCGPREEAAIDGAPLSQADWRLEIGVAFIRDGQPPTRTFARDLSTSEASGNDR</sequence>
<comment type="caution">
    <text evidence="1">The sequence shown here is derived from an EMBL/GenBank/DDBJ whole genome shotgun (WGS) entry which is preliminary data.</text>
</comment>
<evidence type="ECO:0008006" key="3">
    <source>
        <dbReference type="Google" id="ProtNLM"/>
    </source>
</evidence>
<reference evidence="2" key="1">
    <citation type="journal article" date="2019" name="Int. J. Syst. Evol. Microbiol.">
        <title>The Global Catalogue of Microorganisms (GCM) 10K type strain sequencing project: providing services to taxonomists for standard genome sequencing and annotation.</title>
        <authorList>
            <consortium name="The Broad Institute Genomics Platform"/>
            <consortium name="The Broad Institute Genome Sequencing Center for Infectious Disease"/>
            <person name="Wu L."/>
            <person name="Ma J."/>
        </authorList>
    </citation>
    <scope>NUCLEOTIDE SEQUENCE [LARGE SCALE GENOMIC DNA]</scope>
    <source>
        <strain evidence="2">CGMCC 1.16275</strain>
    </source>
</reference>
<gene>
    <name evidence="1" type="ORF">ACFSCW_03405</name>
</gene>